<gene>
    <name evidence="2" type="primary">Sn2</name>
</gene>
<dbReference type="AlphaFoldDB" id="A0A455LAN6"/>
<proteinExistence type="evidence at transcript level"/>
<organism evidence="2">
    <name type="scientific">Mamestra brassicae</name>
    <name type="common">Cabbage moth</name>
    <dbReference type="NCBI Taxonomy" id="55057"/>
    <lineage>
        <taxon>Eukaryota</taxon>
        <taxon>Metazoa</taxon>
        <taxon>Ecdysozoa</taxon>
        <taxon>Arthropoda</taxon>
        <taxon>Hexapoda</taxon>
        <taxon>Insecta</taxon>
        <taxon>Pterygota</taxon>
        <taxon>Neoptera</taxon>
        <taxon>Endopterygota</taxon>
        <taxon>Lepidoptera</taxon>
        <taxon>Glossata</taxon>
        <taxon>Ditrysia</taxon>
        <taxon>Noctuoidea</taxon>
        <taxon>Noctuidae</taxon>
        <taxon>Noctuinae</taxon>
        <taxon>Hadenini</taxon>
        <taxon>Mamestra</taxon>
    </lineage>
</organism>
<evidence type="ECO:0000313" key="2">
    <source>
        <dbReference type="EMBL" id="AXY94652.1"/>
    </source>
</evidence>
<protein>
    <submittedName>
        <fullName evidence="2">Seroin transcript 2A</fullName>
    </submittedName>
</protein>
<feature type="signal peptide" evidence="1">
    <location>
        <begin position="1"/>
        <end position="17"/>
    </location>
</feature>
<name>A0A455LAN6_MAMBR</name>
<reference evidence="2" key="1">
    <citation type="submission" date="2017-12" db="EMBL/GenBank/DDBJ databases">
        <title>Several types of seroins are common silk components.</title>
        <authorList>
            <person name="Zurovec M."/>
            <person name="Kucerova L."/>
            <person name="Kludkiewicz B."/>
            <person name="Strnad H."/>
            <person name="Sehnal F."/>
        </authorList>
    </citation>
    <scope>NUCLEOTIDE SEQUENCE</scope>
    <source>
        <tissue evidence="2">Larval silk glands</tissue>
    </source>
</reference>
<accession>A0A455LAN6</accession>
<evidence type="ECO:0000256" key="1">
    <source>
        <dbReference type="SAM" id="SignalP"/>
    </source>
</evidence>
<sequence>MMKILFVVMLSLAWSYGVPNSEGGGAFAFVDSSGNRYGGTYGLKDGKVVSRTGDPFPQHFAENIPYPNFANNIPYQNFGDNIPYQNFADTVYPLEEDFGQAYFSNLENLLQEVFNKNLESQKLAFNAARKAFDLTSNQAGGYAGGYSGGYSGGYYPNPNIASRYPAFPSFPTFTMPRPMNFGNSAYASAAAGPGYQHHVASINPSNPANPNVDRTINHFSDTSAPRSGFYSVSSNSYSSSSNVNGKELNNRGAETVVNDNGKVTHYKVQS</sequence>
<dbReference type="EMBL" id="MG652371">
    <property type="protein sequence ID" value="AXY94652.1"/>
    <property type="molecule type" value="mRNA"/>
</dbReference>
<keyword evidence="1" id="KW-0732">Signal</keyword>
<feature type="chain" id="PRO_5019714331" evidence="1">
    <location>
        <begin position="18"/>
        <end position="270"/>
    </location>
</feature>